<dbReference type="Pfam" id="PF00076">
    <property type="entry name" value="RRM_1"/>
    <property type="match status" value="1"/>
</dbReference>
<evidence type="ECO:0000256" key="10">
    <source>
        <dbReference type="PIRSR" id="PIRSR601548-3"/>
    </source>
</evidence>
<feature type="region of interest" description="Disordered" evidence="18">
    <location>
        <begin position="1"/>
        <end position="144"/>
    </location>
</feature>
<dbReference type="InterPro" id="IPR035979">
    <property type="entry name" value="RBD_domain_sf"/>
</dbReference>
<feature type="binding site" evidence="10">
    <location>
        <position position="787"/>
    </location>
    <ligand>
        <name>Zn(2+)</name>
        <dbReference type="ChEBI" id="CHEBI:29105"/>
        <label>1</label>
        <note>catalytic</note>
    </ligand>
</feature>
<dbReference type="GO" id="GO:0008241">
    <property type="term" value="F:peptidyl-dipeptidase activity"/>
    <property type="evidence" value="ECO:0007669"/>
    <property type="project" value="InterPro"/>
</dbReference>
<feature type="compositionally biased region" description="Basic and acidic residues" evidence="18">
    <location>
        <begin position="351"/>
        <end position="367"/>
    </location>
</feature>
<feature type="compositionally biased region" description="Basic and acidic residues" evidence="18">
    <location>
        <begin position="377"/>
        <end position="394"/>
    </location>
</feature>
<feature type="active site" description="Proton acceptor 2" evidence="13">
    <location>
        <position position="784"/>
    </location>
</feature>
<organism evidence="21 22">
    <name type="scientific">Scylla paramamosain</name>
    <name type="common">Mud crab</name>
    <dbReference type="NCBI Taxonomy" id="85552"/>
    <lineage>
        <taxon>Eukaryota</taxon>
        <taxon>Metazoa</taxon>
        <taxon>Ecdysozoa</taxon>
        <taxon>Arthropoda</taxon>
        <taxon>Crustacea</taxon>
        <taxon>Multicrustacea</taxon>
        <taxon>Malacostraca</taxon>
        <taxon>Eumalacostraca</taxon>
        <taxon>Eucarida</taxon>
        <taxon>Decapoda</taxon>
        <taxon>Pleocyemata</taxon>
        <taxon>Brachyura</taxon>
        <taxon>Eubrachyura</taxon>
        <taxon>Portunoidea</taxon>
        <taxon>Portunidae</taxon>
        <taxon>Portuninae</taxon>
        <taxon>Scylla</taxon>
    </lineage>
</organism>
<dbReference type="PROSITE" id="PS50102">
    <property type="entry name" value="RRM"/>
    <property type="match status" value="1"/>
</dbReference>
<feature type="compositionally biased region" description="Basic and acidic residues" evidence="18">
    <location>
        <begin position="241"/>
        <end position="276"/>
    </location>
</feature>
<feature type="compositionally biased region" description="Low complexity" evidence="18">
    <location>
        <begin position="120"/>
        <end position="133"/>
    </location>
</feature>
<dbReference type="GO" id="GO:0008237">
    <property type="term" value="F:metallopeptidase activity"/>
    <property type="evidence" value="ECO:0007669"/>
    <property type="project" value="UniProtKB-KW"/>
</dbReference>
<feature type="binding site" evidence="9">
    <location>
        <position position="625"/>
    </location>
    <ligand>
        <name>chloride</name>
        <dbReference type="ChEBI" id="CHEBI:17996"/>
        <label>1</label>
    </ligand>
</feature>
<evidence type="ECO:0000259" key="19">
    <source>
        <dbReference type="PROSITE" id="PS50102"/>
    </source>
</evidence>
<evidence type="ECO:0000256" key="2">
    <source>
        <dbReference type="ARBA" id="ARBA00022723"/>
    </source>
</evidence>
<keyword evidence="22" id="KW-1185">Reference proteome</keyword>
<dbReference type="GO" id="GO:0004180">
    <property type="term" value="F:carboxypeptidase activity"/>
    <property type="evidence" value="ECO:0007669"/>
    <property type="project" value="UniProtKB-KW"/>
</dbReference>
<evidence type="ECO:0000256" key="8">
    <source>
        <dbReference type="ARBA" id="ARBA00023180"/>
    </source>
</evidence>
<evidence type="ECO:0000256" key="9">
    <source>
        <dbReference type="PIRSR" id="PIRSR601548-2"/>
    </source>
</evidence>
<keyword evidence="2 10" id="KW-0479">Metal-binding</keyword>
<feature type="domain" description="RanBP2-type" evidence="20">
    <location>
        <begin position="301"/>
        <end position="332"/>
    </location>
</feature>
<evidence type="ECO:0000256" key="17">
    <source>
        <dbReference type="RuleBase" id="RU361144"/>
    </source>
</evidence>
<dbReference type="InterPro" id="IPR001876">
    <property type="entry name" value="Znf_RanBP2"/>
</dbReference>
<keyword evidence="17" id="KW-0378">Hydrolase</keyword>
<keyword evidence="17" id="KW-0482">Metalloprotease</keyword>
<evidence type="ECO:0000256" key="1">
    <source>
        <dbReference type="ARBA" id="ARBA00008139"/>
    </source>
</evidence>
<evidence type="ECO:0000259" key="20">
    <source>
        <dbReference type="PROSITE" id="PS50199"/>
    </source>
</evidence>
<sequence>MQQQSQPPVQPPAASSGGYNSYGGQSQGYEQNSSYQSGNYGQPPSNTYGGQHASSYGNQPSANYSNVQPQGNYGGPPPPQGSYGGPPSGGNYGGPQGPNYGAPPPSNGSYGGQSGGFNKDSGGSYSGRSYDGNSRGGSSGDRFRGESADLVMQEDTIFVSGMPTNATEDDVKEHFGSIGVIKVDKRTQRPKIWMYKDKATGRMKGECTVTFDDPYTAKSAIDWFDDKLFMGRTVKVQLAERPKSNYERGRGGYGGGDERGGGRGRGGGDRGFDRRGGGGGPPGRGGDRDGRDGPPSGGRGRAGDWRCPVPNCGNNNFAWRYSCNRCNEPKPASLDDDSNGGGGGFRGGFRGRGDRGGFRGRGGDRGGRGGMRGRGGYGDRDGDRDGGGPMKGDRGPGSPQYLFSMLWIWVCCLALAAAFPEEPASTPEGGESMEELEAKARIFLEEINTQGSVECTQATMANWKYASDITENHRKEKAAAQIKYAAWEKESWQKVNKWKGKWQKMSDPSIKRQFKFLSILGTAALPKMELEKYNNLITEMGTIYSTAKICDYKKKDSCKLNLEPELTRILRTSRDYGELEHVWKMWRSASGRRMRGHYQQFVKLANKAAKLNDFENMGEMWIYPYESDTFRSDLQHLFMQLKPLYEQLHAYVRRKLREYYGEEHVSKRGPIPAHLMGNMWAQSWAEIYDLVIPYPGKTSVDVTPQMVQQGYNARRMFELSEEFFTSLNLTRMPDEFWQNSIIEKPQGRELVCHASAWDFCNGKDFRIKQCTDVTMSDLITVHHEMGHIQYFLQYKHLPRIFREGANPGFHEAVGDVLALSVATPKHLHKVGLLDHVEEDYEVDINFLMNMALDKITFLPFGYLMDLWRWDVFSGRVSLQWLELFVVEAEV</sequence>
<dbReference type="SUPFAM" id="SSF55486">
    <property type="entry name" value="Metalloproteases ('zincins'), catalytic domain"/>
    <property type="match status" value="1"/>
</dbReference>
<evidence type="ECO:0000256" key="12">
    <source>
        <dbReference type="PIRSR" id="PIRSR601548-8"/>
    </source>
</evidence>
<dbReference type="PRINTS" id="PR00791">
    <property type="entry name" value="PEPDIPTASEA"/>
</dbReference>
<reference evidence="21 22" key="1">
    <citation type="submission" date="2023-03" db="EMBL/GenBank/DDBJ databases">
        <title>High-quality genome of Scylla paramamosain provides insights in environmental adaptation.</title>
        <authorList>
            <person name="Zhang L."/>
        </authorList>
    </citation>
    <scope>NUCLEOTIDE SEQUENCE [LARGE SCALE GENOMIC DNA]</scope>
    <source>
        <strain evidence="21">LZ_2023a</strain>
        <tissue evidence="21">Muscle</tissue>
    </source>
</reference>
<comment type="similarity">
    <text evidence="1 16 17">Belongs to the peptidase M2 family.</text>
</comment>
<dbReference type="Gene3D" id="3.30.70.330">
    <property type="match status" value="1"/>
</dbReference>
<evidence type="ECO:0000313" key="22">
    <source>
        <dbReference type="Proteomes" id="UP001487740"/>
    </source>
</evidence>
<evidence type="ECO:0000313" key="21">
    <source>
        <dbReference type="EMBL" id="KAK8381380.1"/>
    </source>
</evidence>
<keyword evidence="5 10" id="KW-0862">Zinc</keyword>
<evidence type="ECO:0000256" key="13">
    <source>
        <dbReference type="PIRSR" id="PIRSR601548-9"/>
    </source>
</evidence>
<keyword evidence="17" id="KW-0121">Carboxypeptidase</keyword>
<comment type="caution">
    <text evidence="16">Lacks conserved residue(s) required for the propagation of feature annotation.</text>
</comment>
<dbReference type="EMBL" id="JARAKH010000040">
    <property type="protein sequence ID" value="KAK8381380.1"/>
    <property type="molecule type" value="Genomic_DNA"/>
</dbReference>
<dbReference type="InterPro" id="IPR001548">
    <property type="entry name" value="Peptidase_M2"/>
</dbReference>
<dbReference type="GO" id="GO:0006508">
    <property type="term" value="P:proteolysis"/>
    <property type="evidence" value="ECO:0007669"/>
    <property type="project" value="UniProtKB-KW"/>
</dbReference>
<feature type="compositionally biased region" description="Gly residues" evidence="18">
    <location>
        <begin position="82"/>
        <end position="96"/>
    </location>
</feature>
<keyword evidence="7 11" id="KW-1015">Disulfide bond</keyword>
<evidence type="ECO:0000256" key="3">
    <source>
        <dbReference type="ARBA" id="ARBA00022729"/>
    </source>
</evidence>
<evidence type="ECO:0000256" key="6">
    <source>
        <dbReference type="ARBA" id="ARBA00022884"/>
    </source>
</evidence>
<dbReference type="InterPro" id="IPR000504">
    <property type="entry name" value="RRM_dom"/>
</dbReference>
<dbReference type="SUPFAM" id="SSF90209">
    <property type="entry name" value="Ran binding protein zinc finger-like"/>
    <property type="match status" value="1"/>
</dbReference>
<dbReference type="CDD" id="cd06461">
    <property type="entry name" value="M2_ACE"/>
    <property type="match status" value="1"/>
</dbReference>
<comment type="caution">
    <text evidence="21">The sequence shown here is derived from an EMBL/GenBank/DDBJ whole genome shotgun (WGS) entry which is preliminary data.</text>
</comment>
<evidence type="ECO:0000256" key="15">
    <source>
        <dbReference type="PROSITE-ProRule" id="PRU00322"/>
    </source>
</evidence>
<feature type="binding site" evidence="12">
    <location>
        <position position="783"/>
    </location>
    <ligand>
        <name>Zn(2+)</name>
        <dbReference type="ChEBI" id="CHEBI:29105"/>
        <label>2</label>
        <note>catalytic</note>
    </ligand>
</feature>
<evidence type="ECO:0000256" key="4">
    <source>
        <dbReference type="ARBA" id="ARBA00022771"/>
    </source>
</evidence>
<evidence type="ECO:0000256" key="11">
    <source>
        <dbReference type="PIRSR" id="PIRSR601548-4"/>
    </source>
</evidence>
<feature type="compositionally biased region" description="Low complexity" evidence="18">
    <location>
        <begin position="1"/>
        <end position="38"/>
    </location>
</feature>
<feature type="region of interest" description="Disordered" evidence="18">
    <location>
        <begin position="331"/>
        <end position="395"/>
    </location>
</feature>
<dbReference type="GO" id="GO:0008270">
    <property type="term" value="F:zinc ion binding"/>
    <property type="evidence" value="ECO:0007669"/>
    <property type="project" value="UniProtKB-KW"/>
</dbReference>
<feature type="binding site" evidence="12">
    <location>
        <position position="811"/>
    </location>
    <ligand>
        <name>Zn(2+)</name>
        <dbReference type="ChEBI" id="CHEBI:29105"/>
        <label>2</label>
        <note>catalytic</note>
    </ligand>
</feature>
<dbReference type="PANTHER" id="PTHR10514">
    <property type="entry name" value="ANGIOTENSIN-CONVERTING ENZYME"/>
    <property type="match status" value="1"/>
</dbReference>
<dbReference type="PROSITE" id="PS52011">
    <property type="entry name" value="PEPTIDASE_M2"/>
    <property type="match status" value="1"/>
</dbReference>
<feature type="compositionally biased region" description="Polar residues" evidence="18">
    <location>
        <begin position="39"/>
        <end position="67"/>
    </location>
</feature>
<feature type="region of interest" description="Disordered" evidence="18">
    <location>
        <begin position="241"/>
        <end position="307"/>
    </location>
</feature>
<feature type="binding site" evidence="12">
    <location>
        <position position="787"/>
    </location>
    <ligand>
        <name>Zn(2+)</name>
        <dbReference type="ChEBI" id="CHEBI:29105"/>
        <label>2</label>
        <note>catalytic</note>
    </ligand>
</feature>
<evidence type="ECO:0000256" key="14">
    <source>
        <dbReference type="PROSITE-ProRule" id="PRU00176"/>
    </source>
</evidence>
<comment type="cofactor">
    <cofactor evidence="17">
        <name>Zn(2+)</name>
        <dbReference type="ChEBI" id="CHEBI:29105"/>
    </cofactor>
    <text evidence="17">Binds 1 zinc ion per subunit.</text>
</comment>
<dbReference type="EC" id="3.4.-.-" evidence="17"/>
<dbReference type="PANTHER" id="PTHR10514:SF27">
    <property type="entry name" value="ANGIOTENSIN-CONVERTING ENZYME"/>
    <property type="match status" value="1"/>
</dbReference>
<feature type="binding site" evidence="10">
    <location>
        <position position="811"/>
    </location>
    <ligand>
        <name>Zn(2+)</name>
        <dbReference type="ChEBI" id="CHEBI:29105"/>
        <label>1</label>
        <note>catalytic</note>
    </ligand>
</feature>
<keyword evidence="8 17" id="KW-0325">Glycoprotein</keyword>
<feature type="domain" description="RRM" evidence="19">
    <location>
        <begin position="155"/>
        <end position="241"/>
    </location>
</feature>
<keyword evidence="17" id="KW-0645">Protease</keyword>
<dbReference type="InterPro" id="IPR036443">
    <property type="entry name" value="Znf_RanBP2_sf"/>
</dbReference>
<feature type="binding site" evidence="10">
    <location>
        <position position="783"/>
    </location>
    <ligand>
        <name>Zn(2+)</name>
        <dbReference type="ChEBI" id="CHEBI:29105"/>
        <label>1</label>
        <note>catalytic</note>
    </ligand>
</feature>
<dbReference type="Proteomes" id="UP001487740">
    <property type="component" value="Unassembled WGS sequence"/>
</dbReference>
<dbReference type="GO" id="GO:0003723">
    <property type="term" value="F:RNA binding"/>
    <property type="evidence" value="ECO:0007669"/>
    <property type="project" value="UniProtKB-UniRule"/>
</dbReference>
<dbReference type="SMART" id="SM00547">
    <property type="entry name" value="ZnF_RBZ"/>
    <property type="match status" value="1"/>
</dbReference>
<evidence type="ECO:0000256" key="7">
    <source>
        <dbReference type="ARBA" id="ARBA00023157"/>
    </source>
</evidence>
<dbReference type="PROSITE" id="PS01358">
    <property type="entry name" value="ZF_RANBP2_1"/>
    <property type="match status" value="1"/>
</dbReference>
<dbReference type="PROSITE" id="PS50199">
    <property type="entry name" value="ZF_RANBP2_2"/>
    <property type="match status" value="1"/>
</dbReference>
<feature type="disulfide bond" evidence="11 16">
    <location>
        <begin position="550"/>
        <end position="558"/>
    </location>
</feature>
<dbReference type="InterPro" id="IPR012677">
    <property type="entry name" value="Nucleotide-bd_a/b_plait_sf"/>
</dbReference>
<dbReference type="CDD" id="cd12534">
    <property type="entry name" value="RRM_SARFH"/>
    <property type="match status" value="1"/>
</dbReference>
<name>A0AAW0T167_SCYPA</name>
<keyword evidence="4 15" id="KW-0863">Zinc-finger</keyword>
<feature type="compositionally biased region" description="Gly residues" evidence="18">
    <location>
        <begin position="339"/>
        <end position="350"/>
    </location>
</feature>
<feature type="disulfide bond" evidence="11 16">
    <location>
        <begin position="752"/>
        <end position="770"/>
    </location>
</feature>
<dbReference type="SMART" id="SM00360">
    <property type="entry name" value="RRM"/>
    <property type="match status" value="1"/>
</dbReference>
<dbReference type="GO" id="GO:0005886">
    <property type="term" value="C:plasma membrane"/>
    <property type="evidence" value="ECO:0007669"/>
    <property type="project" value="TreeGrafter"/>
</dbReference>
<proteinExistence type="inferred from homology"/>
<dbReference type="AlphaFoldDB" id="A0AAW0T167"/>
<protein>
    <recommendedName>
        <fullName evidence="17">Angiotensin-converting enzyme</fullName>
        <ecNumber evidence="17">3.4.-.-</ecNumber>
    </recommendedName>
</protein>
<keyword evidence="6 14" id="KW-0694">RNA-binding</keyword>
<evidence type="ECO:0000256" key="18">
    <source>
        <dbReference type="SAM" id="MobiDB-lite"/>
    </source>
</evidence>
<keyword evidence="3" id="KW-0732">Signal</keyword>
<dbReference type="Pfam" id="PF01401">
    <property type="entry name" value="Peptidase_M2"/>
    <property type="match status" value="1"/>
</dbReference>
<accession>A0AAW0T167</accession>
<gene>
    <name evidence="21" type="ORF">O3P69_018449</name>
</gene>
<dbReference type="SUPFAM" id="SSF54928">
    <property type="entry name" value="RNA-binding domain, RBD"/>
    <property type="match status" value="1"/>
</dbReference>
<dbReference type="Gene3D" id="4.10.1060.10">
    <property type="entry name" value="Zinc finger, RanBP2-type"/>
    <property type="match status" value="1"/>
</dbReference>
<evidence type="ECO:0000256" key="5">
    <source>
        <dbReference type="ARBA" id="ARBA00022833"/>
    </source>
</evidence>
<evidence type="ECO:0000256" key="16">
    <source>
        <dbReference type="PROSITE-ProRule" id="PRU01355"/>
    </source>
</evidence>